<dbReference type="EMBL" id="BK015945">
    <property type="protein sequence ID" value="DAF86490.1"/>
    <property type="molecule type" value="Genomic_DNA"/>
</dbReference>
<protein>
    <submittedName>
        <fullName evidence="1">Uncharacterized protein</fullName>
    </submittedName>
</protein>
<accession>A0A8S5TW95</accession>
<reference evidence="1" key="1">
    <citation type="journal article" date="2021" name="Proc. Natl. Acad. Sci. U.S.A.">
        <title>A Catalog of Tens of Thousands of Viruses from Human Metagenomes Reveals Hidden Associations with Chronic Diseases.</title>
        <authorList>
            <person name="Tisza M.J."/>
            <person name="Buck C.B."/>
        </authorList>
    </citation>
    <scope>NUCLEOTIDE SEQUENCE</scope>
    <source>
        <strain evidence="1">CtCNm48</strain>
    </source>
</reference>
<sequence length="132" mass="14730">MRKRLSPADIATALRACVEPGKPCPRTCPYADPHKDGICIRQLCQDAADAIDNQRTHINALIKANDAHREMVAQAPKPPAKRGEMVEALDAIETGMTRLAMSRDIWQNELVYTLCQGVRLLLEDRIKNRGAR</sequence>
<organism evidence="1">
    <name type="scientific">Siphoviridae sp. ctCNm48</name>
    <dbReference type="NCBI Taxonomy" id="2825377"/>
    <lineage>
        <taxon>Viruses</taxon>
        <taxon>Duplodnaviria</taxon>
        <taxon>Heunggongvirae</taxon>
        <taxon>Uroviricota</taxon>
        <taxon>Caudoviricetes</taxon>
    </lineage>
</organism>
<evidence type="ECO:0000313" key="1">
    <source>
        <dbReference type="EMBL" id="DAF86490.1"/>
    </source>
</evidence>
<proteinExistence type="predicted"/>
<name>A0A8S5TW95_9CAUD</name>